<dbReference type="AlphaFoldDB" id="A0AAV1IFH8"/>
<feature type="coiled-coil region" evidence="1">
    <location>
        <begin position="71"/>
        <end position="102"/>
    </location>
</feature>
<reference evidence="3 4" key="1">
    <citation type="submission" date="2023-10" db="EMBL/GenBank/DDBJ databases">
        <authorList>
            <person name="Maclean D."/>
            <person name="Macfadyen A."/>
        </authorList>
    </citation>
    <scope>NUCLEOTIDE SEQUENCE [LARGE SCALE GENOMIC DNA]</scope>
</reference>
<sequence length="254" mass="29170">MVHGAAWMYDVQATRQSALQAKLPWIQIKRFEAWFWTTSRRSWIDSSAAATVLARRYMRKVKGDMSWGKTTEDLKQKKEEIEQEAQEKIEDTKHDIDEAAHNPGESVQQAFSDGKRQFQEGMPKGPSAFLKNMSDTARDMKQKVPMLQSQDSVEKESYEEEAKLSRDREDSLAASAPSYSADLDENSKAKAADMERAEEGKEKKKRADRDALKRSTLAQSFLGLFRKDNETKKPSQQEATPRSWSLPIPFWKRT</sequence>
<keyword evidence="1" id="KW-0175">Coiled coil</keyword>
<organism evidence="3 4">
    <name type="scientific">Coccomyxa viridis</name>
    <dbReference type="NCBI Taxonomy" id="1274662"/>
    <lineage>
        <taxon>Eukaryota</taxon>
        <taxon>Viridiplantae</taxon>
        <taxon>Chlorophyta</taxon>
        <taxon>core chlorophytes</taxon>
        <taxon>Trebouxiophyceae</taxon>
        <taxon>Trebouxiophyceae incertae sedis</taxon>
        <taxon>Coccomyxaceae</taxon>
        <taxon>Coccomyxa</taxon>
    </lineage>
</organism>
<dbReference type="Proteomes" id="UP001314263">
    <property type="component" value="Unassembled WGS sequence"/>
</dbReference>
<feature type="compositionally biased region" description="Basic and acidic residues" evidence="2">
    <location>
        <begin position="152"/>
        <end position="171"/>
    </location>
</feature>
<keyword evidence="4" id="KW-1185">Reference proteome</keyword>
<feature type="compositionally biased region" description="Basic and acidic residues" evidence="2">
    <location>
        <begin position="225"/>
        <end position="235"/>
    </location>
</feature>
<name>A0AAV1IFH8_9CHLO</name>
<protein>
    <submittedName>
        <fullName evidence="3">Uncharacterized protein</fullName>
    </submittedName>
</protein>
<comment type="caution">
    <text evidence="3">The sequence shown here is derived from an EMBL/GenBank/DDBJ whole genome shotgun (WGS) entry which is preliminary data.</text>
</comment>
<evidence type="ECO:0000313" key="4">
    <source>
        <dbReference type="Proteomes" id="UP001314263"/>
    </source>
</evidence>
<evidence type="ECO:0000313" key="3">
    <source>
        <dbReference type="EMBL" id="CAK0785422.1"/>
    </source>
</evidence>
<accession>A0AAV1IFH8</accession>
<evidence type="ECO:0000256" key="2">
    <source>
        <dbReference type="SAM" id="MobiDB-lite"/>
    </source>
</evidence>
<feature type="region of interest" description="Disordered" evidence="2">
    <location>
        <begin position="143"/>
        <end position="254"/>
    </location>
</feature>
<dbReference type="EMBL" id="CAUYUE010000012">
    <property type="protein sequence ID" value="CAK0785422.1"/>
    <property type="molecule type" value="Genomic_DNA"/>
</dbReference>
<feature type="compositionally biased region" description="Basic and acidic residues" evidence="2">
    <location>
        <begin position="185"/>
        <end position="213"/>
    </location>
</feature>
<evidence type="ECO:0000256" key="1">
    <source>
        <dbReference type="SAM" id="Coils"/>
    </source>
</evidence>
<gene>
    <name evidence="3" type="ORF">CVIRNUC_008631</name>
</gene>
<proteinExistence type="predicted"/>